<dbReference type="STRING" id="134849.SAMN05443668_111135"/>
<feature type="transmembrane region" description="Helical" evidence="2">
    <location>
        <begin position="28"/>
        <end position="47"/>
    </location>
</feature>
<sequence>MVTGTSATVAPPEVAPAPRRGIRPSSFLNIYLGLFVGALAGLAAVLIRRRLRGG</sequence>
<dbReference type="Proteomes" id="UP000184440">
    <property type="component" value="Unassembled WGS sequence"/>
</dbReference>
<dbReference type="AlphaFoldDB" id="A0A1M7RG34"/>
<dbReference type="EMBL" id="FRCS01000011">
    <property type="protein sequence ID" value="SHN45099.1"/>
    <property type="molecule type" value="Genomic_DNA"/>
</dbReference>
<proteinExistence type="predicted"/>
<evidence type="ECO:0000313" key="4">
    <source>
        <dbReference type="Proteomes" id="UP000184440"/>
    </source>
</evidence>
<name>A0A1M7RG34_9ACTN</name>
<feature type="compositionally biased region" description="Low complexity" evidence="1">
    <location>
        <begin position="7"/>
        <end position="18"/>
    </location>
</feature>
<reference evidence="3 4" key="1">
    <citation type="submission" date="2016-11" db="EMBL/GenBank/DDBJ databases">
        <authorList>
            <person name="Jaros S."/>
            <person name="Januszkiewicz K."/>
            <person name="Wedrychowicz H."/>
        </authorList>
    </citation>
    <scope>NUCLEOTIDE SEQUENCE [LARGE SCALE GENOMIC DNA]</scope>
    <source>
        <strain evidence="3 4">DSM 46144</strain>
    </source>
</reference>
<feature type="region of interest" description="Disordered" evidence="1">
    <location>
        <begin position="1"/>
        <end position="21"/>
    </location>
</feature>
<protein>
    <submittedName>
        <fullName evidence="3">Uncharacterized protein</fullName>
    </submittedName>
</protein>
<evidence type="ECO:0000256" key="1">
    <source>
        <dbReference type="SAM" id="MobiDB-lite"/>
    </source>
</evidence>
<keyword evidence="2" id="KW-0812">Transmembrane</keyword>
<evidence type="ECO:0000313" key="3">
    <source>
        <dbReference type="EMBL" id="SHN45099.1"/>
    </source>
</evidence>
<organism evidence="3 4">
    <name type="scientific">Cryptosporangium aurantiacum</name>
    <dbReference type="NCBI Taxonomy" id="134849"/>
    <lineage>
        <taxon>Bacteria</taxon>
        <taxon>Bacillati</taxon>
        <taxon>Actinomycetota</taxon>
        <taxon>Actinomycetes</taxon>
        <taxon>Cryptosporangiales</taxon>
        <taxon>Cryptosporangiaceae</taxon>
        <taxon>Cryptosporangium</taxon>
    </lineage>
</organism>
<dbReference type="RefSeq" id="WP_178380017.1">
    <property type="nucleotide sequence ID" value="NZ_FRCS01000011.1"/>
</dbReference>
<gene>
    <name evidence="3" type="ORF">SAMN05443668_111135</name>
</gene>
<keyword evidence="2" id="KW-0472">Membrane</keyword>
<keyword evidence="4" id="KW-1185">Reference proteome</keyword>
<accession>A0A1M7RG34</accession>
<keyword evidence="2" id="KW-1133">Transmembrane helix</keyword>
<evidence type="ECO:0000256" key="2">
    <source>
        <dbReference type="SAM" id="Phobius"/>
    </source>
</evidence>